<protein>
    <submittedName>
        <fullName evidence="3">DUF3043 domain-containing protein</fullName>
    </submittedName>
</protein>
<accession>A0ABX0XV61</accession>
<organism evidence="3 4">
    <name type="scientific">Planosporangium thailandense</name>
    <dbReference type="NCBI Taxonomy" id="765197"/>
    <lineage>
        <taxon>Bacteria</taxon>
        <taxon>Bacillati</taxon>
        <taxon>Actinomycetota</taxon>
        <taxon>Actinomycetes</taxon>
        <taxon>Micromonosporales</taxon>
        <taxon>Micromonosporaceae</taxon>
        <taxon>Planosporangium</taxon>
    </lineage>
</organism>
<dbReference type="InterPro" id="IPR021403">
    <property type="entry name" value="DUF3043"/>
</dbReference>
<feature type="region of interest" description="Disordered" evidence="1">
    <location>
        <begin position="19"/>
        <end position="80"/>
    </location>
</feature>
<dbReference type="Proteomes" id="UP000722989">
    <property type="component" value="Unassembled WGS sequence"/>
</dbReference>
<evidence type="ECO:0000256" key="1">
    <source>
        <dbReference type="SAM" id="MobiDB-lite"/>
    </source>
</evidence>
<feature type="transmembrane region" description="Helical" evidence="2">
    <location>
        <begin position="137"/>
        <end position="161"/>
    </location>
</feature>
<feature type="transmembrane region" description="Helical" evidence="2">
    <location>
        <begin position="113"/>
        <end position="131"/>
    </location>
</feature>
<dbReference type="RefSeq" id="WP_167924589.1">
    <property type="nucleotide sequence ID" value="NZ_JAATVY010000004.1"/>
</dbReference>
<comment type="caution">
    <text evidence="3">The sequence shown here is derived from an EMBL/GenBank/DDBJ whole genome shotgun (WGS) entry which is preliminary data.</text>
</comment>
<keyword evidence="2" id="KW-0472">Membrane</keyword>
<name>A0ABX0XV61_9ACTN</name>
<evidence type="ECO:0000313" key="3">
    <source>
        <dbReference type="EMBL" id="NJC69678.1"/>
    </source>
</evidence>
<feature type="compositionally biased region" description="Basic and acidic residues" evidence="1">
    <location>
        <begin position="58"/>
        <end position="67"/>
    </location>
</feature>
<keyword evidence="4" id="KW-1185">Reference proteome</keyword>
<gene>
    <name evidence="3" type="ORF">HC031_08090</name>
</gene>
<dbReference type="Pfam" id="PF11241">
    <property type="entry name" value="DUF3043"/>
    <property type="match status" value="1"/>
</dbReference>
<reference evidence="3 4" key="1">
    <citation type="submission" date="2020-03" db="EMBL/GenBank/DDBJ databases">
        <title>WGS of the type strain of Planosporangium spp.</title>
        <authorList>
            <person name="Thawai C."/>
        </authorList>
    </citation>
    <scope>NUCLEOTIDE SEQUENCE [LARGE SCALE GENOMIC DNA]</scope>
    <source>
        <strain evidence="3 4">TBRC 5610</strain>
    </source>
</reference>
<evidence type="ECO:0000313" key="4">
    <source>
        <dbReference type="Proteomes" id="UP000722989"/>
    </source>
</evidence>
<proteinExistence type="predicted"/>
<keyword evidence="2" id="KW-0812">Transmembrane</keyword>
<evidence type="ECO:0000256" key="2">
    <source>
        <dbReference type="SAM" id="Phobius"/>
    </source>
</evidence>
<keyword evidence="2" id="KW-1133">Transmembrane helix</keyword>
<sequence>MPSLFRRKSADLVEDAVAEAAAPEAPAQPRRKGYTPSKQELGVVTPKRPKAGAVREAPPADRKEAMRRARQKQAAARAEQRAGMLAGDERYLGARDRGPERALVRDVVDSRRTVGTLFFSFAFVLLIISMVRTMPPAVGLAGNVIWLLLGVGVVVDGWLMARKIKRLVRERFPNSQERLSGLYMYAIMRSLSYRRFRMPKPRVSVGAKI</sequence>
<dbReference type="EMBL" id="JAATVY010000004">
    <property type="protein sequence ID" value="NJC69678.1"/>
    <property type="molecule type" value="Genomic_DNA"/>
</dbReference>